<evidence type="ECO:0000256" key="1">
    <source>
        <dbReference type="SAM" id="MobiDB-lite"/>
    </source>
</evidence>
<dbReference type="PANTHER" id="PTHR31735:SF1">
    <property type="entry name" value="VACUOLAR MEMBRANE PROTEIN YPL162C"/>
    <property type="match status" value="1"/>
</dbReference>
<comment type="caution">
    <text evidence="3">The sequence shown here is derived from an EMBL/GenBank/DDBJ whole genome shotgun (WGS) entry which is preliminary data.</text>
</comment>
<feature type="transmembrane region" description="Helical" evidence="2">
    <location>
        <begin position="56"/>
        <end position="78"/>
    </location>
</feature>
<dbReference type="GO" id="GO:0016020">
    <property type="term" value="C:membrane"/>
    <property type="evidence" value="ECO:0007669"/>
    <property type="project" value="TreeGrafter"/>
</dbReference>
<feature type="transmembrane region" description="Helical" evidence="2">
    <location>
        <begin position="188"/>
        <end position="215"/>
    </location>
</feature>
<dbReference type="InterPro" id="IPR022127">
    <property type="entry name" value="STIMATE/YPL162C"/>
</dbReference>
<feature type="transmembrane region" description="Helical" evidence="2">
    <location>
        <begin position="130"/>
        <end position="151"/>
    </location>
</feature>
<dbReference type="Pfam" id="PF12400">
    <property type="entry name" value="STIMATE"/>
    <property type="match status" value="1"/>
</dbReference>
<evidence type="ECO:0000256" key="2">
    <source>
        <dbReference type="SAM" id="Phobius"/>
    </source>
</evidence>
<feature type="region of interest" description="Disordered" evidence="1">
    <location>
        <begin position="267"/>
        <end position="302"/>
    </location>
</feature>
<reference evidence="3 4" key="1">
    <citation type="submission" date="2016-07" db="EMBL/GenBank/DDBJ databases">
        <title>Pervasive Adenine N6-methylation of Active Genes in Fungi.</title>
        <authorList>
            <consortium name="DOE Joint Genome Institute"/>
            <person name="Mondo S.J."/>
            <person name="Dannebaum R.O."/>
            <person name="Kuo R.C."/>
            <person name="Labutti K."/>
            <person name="Haridas S."/>
            <person name="Kuo A."/>
            <person name="Salamov A."/>
            <person name="Ahrendt S.R."/>
            <person name="Lipzen A."/>
            <person name="Sullivan W."/>
            <person name="Andreopoulos W.B."/>
            <person name="Clum A."/>
            <person name="Lindquist E."/>
            <person name="Daum C."/>
            <person name="Ramamoorthy G.K."/>
            <person name="Gryganskyi A."/>
            <person name="Culley D."/>
            <person name="Magnuson J.K."/>
            <person name="James T.Y."/>
            <person name="O'Malley M.A."/>
            <person name="Stajich J.E."/>
            <person name="Spatafora J.W."/>
            <person name="Visel A."/>
            <person name="Grigoriev I.V."/>
        </authorList>
    </citation>
    <scope>NUCLEOTIDE SEQUENCE [LARGE SCALE GENOMIC DNA]</scope>
    <source>
        <strain evidence="3 4">NRRL 2496</strain>
    </source>
</reference>
<proteinExistence type="predicted"/>
<keyword evidence="2" id="KW-0812">Transmembrane</keyword>
<dbReference type="PANTHER" id="PTHR31735">
    <property type="entry name" value="VACUOLAR MEMBRANE PROTEIN YPL162C"/>
    <property type="match status" value="1"/>
</dbReference>
<keyword evidence="2" id="KW-0472">Membrane</keyword>
<evidence type="ECO:0000313" key="3">
    <source>
        <dbReference type="EMBL" id="ORY97654.1"/>
    </source>
</evidence>
<dbReference type="InParanoid" id="A0A1X2HFB8"/>
<dbReference type="OrthoDB" id="431202at2759"/>
<dbReference type="STRING" id="13706.A0A1X2HFB8"/>
<feature type="compositionally biased region" description="Basic and acidic residues" evidence="1">
    <location>
        <begin position="281"/>
        <end position="302"/>
    </location>
</feature>
<accession>A0A1X2HFB8</accession>
<organism evidence="3 4">
    <name type="scientific">Syncephalastrum racemosum</name>
    <name type="common">Filamentous fungus</name>
    <dbReference type="NCBI Taxonomy" id="13706"/>
    <lineage>
        <taxon>Eukaryota</taxon>
        <taxon>Fungi</taxon>
        <taxon>Fungi incertae sedis</taxon>
        <taxon>Mucoromycota</taxon>
        <taxon>Mucoromycotina</taxon>
        <taxon>Mucoromycetes</taxon>
        <taxon>Mucorales</taxon>
        <taxon>Syncephalastraceae</taxon>
        <taxon>Syncephalastrum</taxon>
    </lineage>
</organism>
<name>A0A1X2HFB8_SYNRA</name>
<dbReference type="EMBL" id="MCGN01000004">
    <property type="protein sequence ID" value="ORY97654.1"/>
    <property type="molecule type" value="Genomic_DNA"/>
</dbReference>
<keyword evidence="4" id="KW-1185">Reference proteome</keyword>
<dbReference type="Proteomes" id="UP000242180">
    <property type="component" value="Unassembled WGS sequence"/>
</dbReference>
<evidence type="ECO:0000313" key="4">
    <source>
        <dbReference type="Proteomes" id="UP000242180"/>
    </source>
</evidence>
<keyword evidence="2" id="KW-1133">Transmembrane helix</keyword>
<gene>
    <name evidence="3" type="ORF">BCR43DRAFT_490127</name>
</gene>
<feature type="transmembrane region" description="Helical" evidence="2">
    <location>
        <begin position="227"/>
        <end position="249"/>
    </location>
</feature>
<dbReference type="OMA" id="PWISKAG"/>
<protein>
    <submittedName>
        <fullName evidence="3">Vaculolar membrane protein-domain-containing protein</fullName>
    </submittedName>
</protein>
<sequence>MQNLLLPYLTARQPPFIHGIRPLAMGTLPPSPIILASPVASSPPAMPSGDDEGCKLLDGFAILVQICLATTAFLVLVFKRYRERPQRPVPIWALDVSKQFVGAAVIHFLNLLVSYLVGRPKHGPSSNLCVWYFLNVGVDTTLGVGLLWAWLHGIQWVLEHKLHVRYIHSGNYGPGPIRRQWLPWLKQTIVFITSVALMKFCVYLLFRAFPILFAFGNWVLRWTRGNYRYQVVFVMFIFPLIMNAIQFWITDTIVKVNPAVVTKKPSSARSYTEPHGQHTRVPHDDEGHHASADDERAPLLPT</sequence>
<dbReference type="AlphaFoldDB" id="A0A1X2HFB8"/>